<sequence length="440" mass="50413">MDLLHDDTAASMIDRISNLPNEIIYHILSFLDIKYAIQTSALSKKWKHIWTSMPHLNLNSRTFRSAPLFVKFVNDALSHRNRHTEVSAVELSVRGAATQFAAVVTSIVNYAYSHNVRKLTIEWFRLNDEGFRFPQRLFGSHTLKHLVLATHYFDGLGLSLPKSAWEFPALQTLNLSNLHLNDDGDMSLNLFSKCVNLEDLTLHNCYMQGLDSFNVCAPKLRNLTITDPRKFPKVFNVVAPQLQNLTALLCDNLFGFLQLSTEELDSLEKVNLSMGGRLLREKESYASGLLDLFQKLCHAKFLILDDGIIKVYKYRLSYDNIDSLCEFVCILCAKVLSACLDLLSVEPCPFNNLKFLKQKDCIQKMPTEVRKYLLESSPNATFILDIPQANHNIPIYVKYTVHIDPLEKYLSKRKRKMVPQKRSREEVDKGTMAKKYGKID</sequence>
<evidence type="ECO:0000313" key="3">
    <source>
        <dbReference type="EMBL" id="KAJ9547146.1"/>
    </source>
</evidence>
<dbReference type="PANTHER" id="PTHR34223">
    <property type="entry name" value="OS11G0201299 PROTEIN"/>
    <property type="match status" value="1"/>
</dbReference>
<dbReference type="SUPFAM" id="SSF52047">
    <property type="entry name" value="RNI-like"/>
    <property type="match status" value="1"/>
</dbReference>
<dbReference type="SUPFAM" id="SSF81383">
    <property type="entry name" value="F-box domain"/>
    <property type="match status" value="1"/>
</dbReference>
<feature type="region of interest" description="Disordered" evidence="1">
    <location>
        <begin position="418"/>
        <end position="440"/>
    </location>
</feature>
<dbReference type="Gene3D" id="3.80.10.10">
    <property type="entry name" value="Ribonuclease Inhibitor"/>
    <property type="match status" value="1"/>
</dbReference>
<evidence type="ECO:0000256" key="1">
    <source>
        <dbReference type="SAM" id="MobiDB-lite"/>
    </source>
</evidence>
<evidence type="ECO:0000313" key="4">
    <source>
        <dbReference type="Proteomes" id="UP001172457"/>
    </source>
</evidence>
<dbReference type="Gene3D" id="1.20.1280.50">
    <property type="match status" value="1"/>
</dbReference>
<dbReference type="AlphaFoldDB" id="A0AA38WG50"/>
<feature type="domain" description="F-box" evidence="2">
    <location>
        <begin position="13"/>
        <end position="66"/>
    </location>
</feature>
<proteinExistence type="predicted"/>
<accession>A0AA38WG50</accession>
<dbReference type="PANTHER" id="PTHR34223:SF101">
    <property type="entry name" value="F-BOX DOMAIN-CONTAINING PROTEIN"/>
    <property type="match status" value="1"/>
</dbReference>
<dbReference type="InterPro" id="IPR032675">
    <property type="entry name" value="LRR_dom_sf"/>
</dbReference>
<dbReference type="InterPro" id="IPR036047">
    <property type="entry name" value="F-box-like_dom_sf"/>
</dbReference>
<evidence type="ECO:0000259" key="2">
    <source>
        <dbReference type="PROSITE" id="PS50181"/>
    </source>
</evidence>
<feature type="compositionally biased region" description="Basic and acidic residues" evidence="1">
    <location>
        <begin position="422"/>
        <end position="440"/>
    </location>
</feature>
<dbReference type="EMBL" id="JARYMX010000005">
    <property type="protein sequence ID" value="KAJ9547146.1"/>
    <property type="molecule type" value="Genomic_DNA"/>
</dbReference>
<dbReference type="CDD" id="cd22160">
    <property type="entry name" value="F-box_AtFBL13-like"/>
    <property type="match status" value="1"/>
</dbReference>
<keyword evidence="4" id="KW-1185">Reference proteome</keyword>
<dbReference type="InterPro" id="IPR053197">
    <property type="entry name" value="F-box_SCFL_complex_component"/>
</dbReference>
<reference evidence="3" key="1">
    <citation type="submission" date="2023-03" db="EMBL/GenBank/DDBJ databases">
        <title>Chromosome-scale reference genome and RAD-based genetic map of yellow starthistle (Centaurea solstitialis) reveal putative structural variation and QTLs associated with invader traits.</title>
        <authorList>
            <person name="Reatini B."/>
            <person name="Cang F.A."/>
            <person name="Jiang Q."/>
            <person name="Mckibben M.T.W."/>
            <person name="Barker M.S."/>
            <person name="Rieseberg L.H."/>
            <person name="Dlugosch K.M."/>
        </authorList>
    </citation>
    <scope>NUCLEOTIDE SEQUENCE</scope>
    <source>
        <strain evidence="3">CAN-66</strain>
        <tissue evidence="3">Leaf</tissue>
    </source>
</reference>
<protein>
    <recommendedName>
        <fullName evidence="2">F-box domain-containing protein</fullName>
    </recommendedName>
</protein>
<name>A0AA38WG50_9ASTR</name>
<dbReference type="InterPro" id="IPR053781">
    <property type="entry name" value="F-box_AtFBL13-like"/>
</dbReference>
<dbReference type="Proteomes" id="UP001172457">
    <property type="component" value="Chromosome 5"/>
</dbReference>
<dbReference type="SMART" id="SM00256">
    <property type="entry name" value="FBOX"/>
    <property type="match status" value="1"/>
</dbReference>
<comment type="caution">
    <text evidence="3">The sequence shown here is derived from an EMBL/GenBank/DDBJ whole genome shotgun (WGS) entry which is preliminary data.</text>
</comment>
<organism evidence="3 4">
    <name type="scientific">Centaurea solstitialis</name>
    <name type="common">yellow star-thistle</name>
    <dbReference type="NCBI Taxonomy" id="347529"/>
    <lineage>
        <taxon>Eukaryota</taxon>
        <taxon>Viridiplantae</taxon>
        <taxon>Streptophyta</taxon>
        <taxon>Embryophyta</taxon>
        <taxon>Tracheophyta</taxon>
        <taxon>Spermatophyta</taxon>
        <taxon>Magnoliopsida</taxon>
        <taxon>eudicotyledons</taxon>
        <taxon>Gunneridae</taxon>
        <taxon>Pentapetalae</taxon>
        <taxon>asterids</taxon>
        <taxon>campanulids</taxon>
        <taxon>Asterales</taxon>
        <taxon>Asteraceae</taxon>
        <taxon>Carduoideae</taxon>
        <taxon>Cardueae</taxon>
        <taxon>Centaureinae</taxon>
        <taxon>Centaurea</taxon>
    </lineage>
</organism>
<dbReference type="PROSITE" id="PS50181">
    <property type="entry name" value="FBOX"/>
    <property type="match status" value="1"/>
</dbReference>
<dbReference type="InterPro" id="IPR001810">
    <property type="entry name" value="F-box_dom"/>
</dbReference>
<dbReference type="Pfam" id="PF00646">
    <property type="entry name" value="F-box"/>
    <property type="match status" value="1"/>
</dbReference>
<gene>
    <name evidence="3" type="ORF">OSB04_019689</name>
</gene>